<evidence type="ECO:0000313" key="2">
    <source>
        <dbReference type="Proteomes" id="UP000199009"/>
    </source>
</evidence>
<dbReference type="Proteomes" id="UP000199009">
    <property type="component" value="Chromosome I"/>
</dbReference>
<sequence>MRPAFRQLHKEAHTQEWDLRADNGQVIATGFDRGHVDEIICRRMADRIIGGIYAHSDKRIHRGFS</sequence>
<accession>A0A1G8DFR2</accession>
<gene>
    <name evidence="1" type="ORF">SAMN04489810_3335</name>
</gene>
<proteinExistence type="predicted"/>
<evidence type="ECO:0000313" key="1">
    <source>
        <dbReference type="EMBL" id="SDH56506.1"/>
    </source>
</evidence>
<protein>
    <submittedName>
        <fullName evidence="1">Uncharacterized protein</fullName>
    </submittedName>
</protein>
<dbReference type="AlphaFoldDB" id="A0A1G8DFR2"/>
<keyword evidence="2" id="KW-1185">Reference proteome</keyword>
<reference evidence="1 2" key="1">
    <citation type="submission" date="2016-10" db="EMBL/GenBank/DDBJ databases">
        <authorList>
            <person name="de Groot N.N."/>
        </authorList>
    </citation>
    <scope>NUCLEOTIDE SEQUENCE [LARGE SCALE GENOMIC DNA]</scope>
    <source>
        <strain evidence="1 2">DSM 23142</strain>
    </source>
</reference>
<name>A0A1G8DFR2_9MICO</name>
<dbReference type="EMBL" id="LT629692">
    <property type="protein sequence ID" value="SDH56506.1"/>
    <property type="molecule type" value="Genomic_DNA"/>
</dbReference>
<organism evidence="1 2">
    <name type="scientific">Microbacterium pygmaeum</name>
    <dbReference type="NCBI Taxonomy" id="370764"/>
    <lineage>
        <taxon>Bacteria</taxon>
        <taxon>Bacillati</taxon>
        <taxon>Actinomycetota</taxon>
        <taxon>Actinomycetes</taxon>
        <taxon>Micrococcales</taxon>
        <taxon>Microbacteriaceae</taxon>
        <taxon>Microbacterium</taxon>
    </lineage>
</organism>